<sequence length="128" mass="14880">TKKNIELLQTVQNFAARIVSGTRKFDHVTPILKQLQWLPIIKQLEVRDATMVFKCLNGLAPPYLCQKFKTRSEVHNCNTRNRDRLHIPLCRTAAGQRTFTFGGQRLWNSLPEEFQSITNLNVFKLKLK</sequence>
<evidence type="ECO:0000313" key="2">
    <source>
        <dbReference type="Proteomes" id="UP001159405"/>
    </source>
</evidence>
<name>A0ABN8R695_9CNID</name>
<feature type="non-terminal residue" evidence="1">
    <location>
        <position position="1"/>
    </location>
</feature>
<organism evidence="1 2">
    <name type="scientific">Porites lobata</name>
    <dbReference type="NCBI Taxonomy" id="104759"/>
    <lineage>
        <taxon>Eukaryota</taxon>
        <taxon>Metazoa</taxon>
        <taxon>Cnidaria</taxon>
        <taxon>Anthozoa</taxon>
        <taxon>Hexacorallia</taxon>
        <taxon>Scleractinia</taxon>
        <taxon>Fungiina</taxon>
        <taxon>Poritidae</taxon>
        <taxon>Porites</taxon>
    </lineage>
</organism>
<proteinExistence type="predicted"/>
<dbReference type="EMBL" id="CALNXK010000185">
    <property type="protein sequence ID" value="CAH3173851.1"/>
    <property type="molecule type" value="Genomic_DNA"/>
</dbReference>
<keyword evidence="2" id="KW-1185">Reference proteome</keyword>
<gene>
    <name evidence="1" type="ORF">PLOB_00014464</name>
</gene>
<accession>A0ABN8R695</accession>
<comment type="caution">
    <text evidence="1">The sequence shown here is derived from an EMBL/GenBank/DDBJ whole genome shotgun (WGS) entry which is preliminary data.</text>
</comment>
<evidence type="ECO:0000313" key="1">
    <source>
        <dbReference type="EMBL" id="CAH3173851.1"/>
    </source>
</evidence>
<protein>
    <submittedName>
        <fullName evidence="1">Uncharacterized protein</fullName>
    </submittedName>
</protein>
<dbReference type="Proteomes" id="UP001159405">
    <property type="component" value="Unassembled WGS sequence"/>
</dbReference>
<reference evidence="1 2" key="1">
    <citation type="submission" date="2022-05" db="EMBL/GenBank/DDBJ databases">
        <authorList>
            <consortium name="Genoscope - CEA"/>
            <person name="William W."/>
        </authorList>
    </citation>
    <scope>NUCLEOTIDE SEQUENCE [LARGE SCALE GENOMIC DNA]</scope>
</reference>